<keyword evidence="2" id="KW-0732">Signal</keyword>
<dbReference type="InterPro" id="IPR052336">
    <property type="entry name" value="MlaD_Phospholipid_Transporter"/>
</dbReference>
<dbReference type="Proteomes" id="UP000277094">
    <property type="component" value="Unassembled WGS sequence"/>
</dbReference>
<dbReference type="PROSITE" id="PS51257">
    <property type="entry name" value="PROKAR_LIPOPROTEIN"/>
    <property type="match status" value="1"/>
</dbReference>
<feature type="domain" description="Mammalian cell entry C-terminal" evidence="4">
    <location>
        <begin position="119"/>
        <end position="290"/>
    </location>
</feature>
<feature type="domain" description="Mce/MlaD" evidence="3">
    <location>
        <begin position="39"/>
        <end position="112"/>
    </location>
</feature>
<dbReference type="PANTHER" id="PTHR33371">
    <property type="entry name" value="INTERMEMBRANE PHOSPHOLIPID TRANSPORT SYSTEM BINDING PROTEIN MLAD-RELATED"/>
    <property type="match status" value="1"/>
</dbReference>
<dbReference type="NCBIfam" id="TIGR00996">
    <property type="entry name" value="Mtu_fam_mce"/>
    <property type="match status" value="1"/>
</dbReference>
<accession>A0A3N0DRZ0</accession>
<dbReference type="InterPro" id="IPR003399">
    <property type="entry name" value="Mce/MlaD"/>
</dbReference>
<dbReference type="InterPro" id="IPR024516">
    <property type="entry name" value="Mce_C"/>
</dbReference>
<proteinExistence type="predicted"/>
<evidence type="ECO:0000256" key="2">
    <source>
        <dbReference type="SAM" id="SignalP"/>
    </source>
</evidence>
<name>A0A3N0DRZ0_9ACTN</name>
<feature type="chain" id="PRO_5018123190" evidence="2">
    <location>
        <begin position="23"/>
        <end position="372"/>
    </location>
</feature>
<dbReference type="RefSeq" id="WP_123232896.1">
    <property type="nucleotide sequence ID" value="NZ_RJSG01000002.1"/>
</dbReference>
<evidence type="ECO:0000313" key="5">
    <source>
        <dbReference type="EMBL" id="RNL78397.1"/>
    </source>
</evidence>
<keyword evidence="6" id="KW-1185">Reference proteome</keyword>
<dbReference type="GO" id="GO:0005576">
    <property type="term" value="C:extracellular region"/>
    <property type="evidence" value="ECO:0007669"/>
    <property type="project" value="TreeGrafter"/>
</dbReference>
<dbReference type="Pfam" id="PF02470">
    <property type="entry name" value="MlaD"/>
    <property type="match status" value="1"/>
</dbReference>
<gene>
    <name evidence="5" type="ORF">EFL95_04675</name>
</gene>
<dbReference type="Pfam" id="PF11887">
    <property type="entry name" value="Mce4_CUP1"/>
    <property type="match status" value="1"/>
</dbReference>
<sequence length="372" mass="39009">MKRLLTGALMSALLLTGGCGFAGMSDLPLPGGPDVGSHPITVTADFSDVLSLARDATVKYDGVTVGKVAKVGRHGWQARVTLELRGDLDLPANTTARIAQTSLLGEKYVELAKPAHATGHLGNGDRIALASTSRGREVEEVLGALSLLLNGGGVAQLQTITHELGTAFGDQGSTKAFLRELDQFVTTLDRNRSTIIATLENVNRLSGQIARDRTTIAAAVATITPAVHSLAQQRTQLVTMLNRLSEFGTVTSSLLRRSTDDLVADLKALEPVLQQLQKAGDAVPRVLETVLSFPFPDEVLKAVKGDYVNLDVLVDLSPLTLLGNATGDDEKLQNLPGALTPPRSGTTTTTSPVQGAVGAVLDLIASLTGTGR</sequence>
<evidence type="ECO:0000259" key="3">
    <source>
        <dbReference type="Pfam" id="PF02470"/>
    </source>
</evidence>
<organism evidence="5 6">
    <name type="scientific">Nocardioides marmorisolisilvae</name>
    <dbReference type="NCBI Taxonomy" id="1542737"/>
    <lineage>
        <taxon>Bacteria</taxon>
        <taxon>Bacillati</taxon>
        <taxon>Actinomycetota</taxon>
        <taxon>Actinomycetes</taxon>
        <taxon>Propionibacteriales</taxon>
        <taxon>Nocardioidaceae</taxon>
        <taxon>Nocardioides</taxon>
    </lineage>
</organism>
<evidence type="ECO:0000259" key="4">
    <source>
        <dbReference type="Pfam" id="PF11887"/>
    </source>
</evidence>
<dbReference type="InterPro" id="IPR005693">
    <property type="entry name" value="Mce"/>
</dbReference>
<evidence type="ECO:0000256" key="1">
    <source>
        <dbReference type="SAM" id="MobiDB-lite"/>
    </source>
</evidence>
<dbReference type="EMBL" id="RJSG01000002">
    <property type="protein sequence ID" value="RNL78397.1"/>
    <property type="molecule type" value="Genomic_DNA"/>
</dbReference>
<dbReference type="AlphaFoldDB" id="A0A3N0DRZ0"/>
<evidence type="ECO:0000313" key="6">
    <source>
        <dbReference type="Proteomes" id="UP000277094"/>
    </source>
</evidence>
<comment type="caution">
    <text evidence="5">The sequence shown here is derived from an EMBL/GenBank/DDBJ whole genome shotgun (WGS) entry which is preliminary data.</text>
</comment>
<protein>
    <submittedName>
        <fullName evidence="5">MCE family protein</fullName>
    </submittedName>
</protein>
<feature type="region of interest" description="Disordered" evidence="1">
    <location>
        <begin position="330"/>
        <end position="352"/>
    </location>
</feature>
<feature type="signal peptide" evidence="2">
    <location>
        <begin position="1"/>
        <end position="22"/>
    </location>
</feature>
<dbReference type="PANTHER" id="PTHR33371:SF15">
    <property type="entry name" value="LIPOPROTEIN LPRN"/>
    <property type="match status" value="1"/>
</dbReference>
<reference evidence="5 6" key="1">
    <citation type="submission" date="2018-11" db="EMBL/GenBank/DDBJ databases">
        <authorList>
            <person name="Li F."/>
        </authorList>
    </citation>
    <scope>NUCLEOTIDE SEQUENCE [LARGE SCALE GENOMIC DNA]</scope>
    <source>
        <strain evidence="5 6">KIS18-7</strain>
    </source>
</reference>
<dbReference type="OrthoDB" id="9774928at2"/>